<dbReference type="InterPro" id="IPR050238">
    <property type="entry name" value="DNA_Rep/Repair_Clamp_Loader"/>
</dbReference>
<dbReference type="Pfam" id="PF13177">
    <property type="entry name" value="DNA_pol3_delta2"/>
    <property type="match status" value="1"/>
</dbReference>
<gene>
    <name evidence="2" type="ORF">CVO76_02285</name>
</gene>
<dbReference type="PANTHER" id="PTHR11669">
    <property type="entry name" value="REPLICATION FACTOR C / DNA POLYMERASE III GAMMA-TAU SUBUNIT"/>
    <property type="match status" value="1"/>
</dbReference>
<accession>A0A2L0UBI4</accession>
<dbReference type="NCBIfam" id="TIGR00678">
    <property type="entry name" value="holB"/>
    <property type="match status" value="1"/>
</dbReference>
<evidence type="ECO:0000259" key="1">
    <source>
        <dbReference type="SMART" id="SM00382"/>
    </source>
</evidence>
<dbReference type="GO" id="GO:0008408">
    <property type="term" value="F:3'-5' exonuclease activity"/>
    <property type="evidence" value="ECO:0007669"/>
    <property type="project" value="InterPro"/>
</dbReference>
<protein>
    <submittedName>
        <fullName evidence="2">DNA polymerase III subunit delta</fullName>
    </submittedName>
</protein>
<dbReference type="SUPFAM" id="SSF52540">
    <property type="entry name" value="P-loop containing nucleoside triphosphate hydrolases"/>
    <property type="match status" value="1"/>
</dbReference>
<dbReference type="Proteomes" id="UP000239187">
    <property type="component" value="Chromosome"/>
</dbReference>
<proteinExistence type="predicted"/>
<organism evidence="2 3">
    <name type="scientific">Arthrobacter agilis</name>
    <dbReference type="NCBI Taxonomy" id="37921"/>
    <lineage>
        <taxon>Bacteria</taxon>
        <taxon>Bacillati</taxon>
        <taxon>Actinomycetota</taxon>
        <taxon>Actinomycetes</taxon>
        <taxon>Micrococcales</taxon>
        <taxon>Micrococcaceae</taxon>
        <taxon>Arthrobacter</taxon>
    </lineage>
</organism>
<evidence type="ECO:0000313" key="3">
    <source>
        <dbReference type="Proteomes" id="UP000239187"/>
    </source>
</evidence>
<name>A0A2L0UBI4_9MICC</name>
<dbReference type="InterPro" id="IPR027417">
    <property type="entry name" value="P-loop_NTPase"/>
</dbReference>
<dbReference type="InterPro" id="IPR004622">
    <property type="entry name" value="DNA_pol_HolB"/>
</dbReference>
<dbReference type="EMBL" id="CP024915">
    <property type="protein sequence ID" value="AUZ86596.1"/>
    <property type="molecule type" value="Genomic_DNA"/>
</dbReference>
<feature type="domain" description="AAA+ ATPase" evidence="1">
    <location>
        <begin position="36"/>
        <end position="179"/>
    </location>
</feature>
<evidence type="ECO:0000313" key="2">
    <source>
        <dbReference type="EMBL" id="AUZ86596.1"/>
    </source>
</evidence>
<dbReference type="SMART" id="SM00382">
    <property type="entry name" value="AAA"/>
    <property type="match status" value="1"/>
</dbReference>
<dbReference type="GO" id="GO:0003887">
    <property type="term" value="F:DNA-directed DNA polymerase activity"/>
    <property type="evidence" value="ECO:0007669"/>
    <property type="project" value="InterPro"/>
</dbReference>
<dbReference type="AlphaFoldDB" id="A0A2L0UBI4"/>
<sequence length="397" mass="43450">MSTIGHSLPATGVWAELRGQEQVVEQLRRAAESGAPTHAWLFTGPPGSGRSNAARAFAAALLCDRESLGDRGCGTCKACRTVLSGTHADLTNVTTEKVTISIDEARELVRKAQDKPSTGRWRIIIVEDADRMQERSTNVLLKAIEEPPPRTIWLLCAPSPGDVLVTIRSRCRSVGLRLPPVQDVADLLVARDGIDPATAEAAARAAQSHVGVAKRLATDDGARERRNQIVRLPLTLRSVAGAMRAAADLVKLAEAEAQSSFEQRDAEERAALLATLGAPETGTLPPSMRAQIKRLEEDQTRRAKRSKNDYFDRALTDLISFYRDVLMLQLSSGQSLVNEPLRPELEEFARRESSEDTLLRLEAINEVRTRLVSTNVSPLLAIEAMTVSLLSRKDLDR</sequence>
<reference evidence="2 3" key="1">
    <citation type="submission" date="2017-11" db="EMBL/GenBank/DDBJ databases">
        <title>Draft genome of Arthrobacter agilis strain UMCV2, a plant growth-promoting rhizobacterium and biocontrol capacity of phytopathogenic fungi.</title>
        <authorList>
            <person name="Martinez-Camara R."/>
            <person name="Santoyo G."/>
            <person name="Moreno-Hagelsieb G."/>
            <person name="Valencia-Cantero E."/>
        </authorList>
    </citation>
    <scope>NUCLEOTIDE SEQUENCE [LARGE SCALE GENOMIC DNA]</scope>
    <source>
        <strain evidence="2 3">UMCV2</strain>
    </source>
</reference>
<dbReference type="NCBIfam" id="NF005926">
    <property type="entry name" value="PRK07940.1"/>
    <property type="match status" value="1"/>
</dbReference>
<dbReference type="PANTHER" id="PTHR11669:SF8">
    <property type="entry name" value="DNA POLYMERASE III SUBUNIT DELTA"/>
    <property type="match status" value="1"/>
</dbReference>
<dbReference type="GO" id="GO:0006261">
    <property type="term" value="P:DNA-templated DNA replication"/>
    <property type="evidence" value="ECO:0007669"/>
    <property type="project" value="TreeGrafter"/>
</dbReference>
<dbReference type="Gene3D" id="3.40.50.300">
    <property type="entry name" value="P-loop containing nucleotide triphosphate hydrolases"/>
    <property type="match status" value="1"/>
</dbReference>
<dbReference type="RefSeq" id="WP_133080420.1">
    <property type="nucleotide sequence ID" value="NZ_CP024915.1"/>
</dbReference>
<dbReference type="InterPro" id="IPR003593">
    <property type="entry name" value="AAA+_ATPase"/>
</dbReference>